<feature type="region of interest" description="Disordered" evidence="7">
    <location>
        <begin position="352"/>
        <end position="379"/>
    </location>
</feature>
<evidence type="ECO:0000259" key="8">
    <source>
        <dbReference type="Pfam" id="PF00248"/>
    </source>
</evidence>
<name>A0A0G4P915_PENC3</name>
<feature type="domain" description="GFO/IDH/MocA-like oxidoreductase" evidence="10">
    <location>
        <begin position="172"/>
        <end position="280"/>
    </location>
</feature>
<comment type="catalytic activity">
    <reaction evidence="6">
        <text>xylitol + NAD(+) = D-xylose + NADH + H(+)</text>
        <dbReference type="Rhea" id="RHEA:27441"/>
        <dbReference type="ChEBI" id="CHEBI:15378"/>
        <dbReference type="ChEBI" id="CHEBI:17151"/>
        <dbReference type="ChEBI" id="CHEBI:53455"/>
        <dbReference type="ChEBI" id="CHEBI:57540"/>
        <dbReference type="ChEBI" id="CHEBI:57945"/>
        <dbReference type="EC" id="1.1.1.307"/>
    </reaction>
</comment>
<keyword evidence="12" id="KW-1185">Reference proteome</keyword>
<sequence>MQVGRRSSGLWRSWKRPLCHNSPRLKVESYVLPRVRSYSIALIGLGHRGYRSHFKSLFNDPSNSIVAVCDTDRGVLNTFSDNHPDVPAYLSLAQLLREHAPDFAILSVPHGFHMDCVIALSEKGVPILKEKPVVECMNEFAHMSALPVKIGVTFQKRFEPQFIHLKNLLPLVGDVATVQASLTLNIEKLDATWRASSGVGTAEDLGCHILDIVTWLFGVPSSVMTYGVSPIRPGQVYGGDDISDVIMNWEGINRTGHAHMSRVAHSFTQSITVTGSNGYLILNGSNIVNLDSRGHQKLKVIHQPIEKDVIRSMVQEFGDWVTGKRPTFSSSLENLTKTVSVMEAVKSSLSGRKVQRPLTRSPTVVPSIGSRNPFTKLATNTNNKKYSTQAGFPIRNRAFQLKSGVKIPAVGLGTRRAQRPGEVYEAVHAALQAGYRSIDTAQSSGNEDEIGKSILDSGIPREEIWLTTKLDNKWHNRVDQAIDASLKALRVDYLDLYLMHWPISTDPDDPTRQLVNWSFVDTWRQMERISKAKVRHIGVSNFDVKHLETLHNDANCHVTPAVNQVELHPYWPSRKLLEYCHRHGIHCTAYSCLGSAESPLLADSTLIDIARAKGKTPQQILIMWGLHRGTSVIPKSVHSSRIKENFNIDGWELSDEEVNLLAQLDTSLKTCQDDWLPGRVF</sequence>
<dbReference type="AlphaFoldDB" id="A0A0G4P915"/>
<evidence type="ECO:0000256" key="4">
    <source>
        <dbReference type="ARBA" id="ARBA00025065"/>
    </source>
</evidence>
<dbReference type="SUPFAM" id="SSF55347">
    <property type="entry name" value="Glyceraldehyde-3-phosphate dehydrogenase-like, C-terminal domain"/>
    <property type="match status" value="1"/>
</dbReference>
<dbReference type="PROSITE" id="PS00063">
    <property type="entry name" value="ALDOKETO_REDUCTASE_3"/>
    <property type="match status" value="1"/>
</dbReference>
<proteinExistence type="inferred from homology"/>
<organism evidence="11 12">
    <name type="scientific">Penicillium camemberti (strain FM 013)</name>
    <dbReference type="NCBI Taxonomy" id="1429867"/>
    <lineage>
        <taxon>Eukaryota</taxon>
        <taxon>Fungi</taxon>
        <taxon>Dikarya</taxon>
        <taxon>Ascomycota</taxon>
        <taxon>Pezizomycotina</taxon>
        <taxon>Eurotiomycetes</taxon>
        <taxon>Eurotiomycetidae</taxon>
        <taxon>Eurotiales</taxon>
        <taxon>Aspergillaceae</taxon>
        <taxon>Penicillium</taxon>
    </lineage>
</organism>
<dbReference type="InterPro" id="IPR055170">
    <property type="entry name" value="GFO_IDH_MocA-like_dom"/>
</dbReference>
<dbReference type="SUPFAM" id="SSF51430">
    <property type="entry name" value="NAD(P)-linked oxidoreductase"/>
    <property type="match status" value="1"/>
</dbReference>
<dbReference type="Pfam" id="PF00248">
    <property type="entry name" value="Aldo_ket_red"/>
    <property type="match status" value="1"/>
</dbReference>
<dbReference type="InterPro" id="IPR036812">
    <property type="entry name" value="NAD(P)_OxRdtase_dom_sf"/>
</dbReference>
<evidence type="ECO:0000313" key="12">
    <source>
        <dbReference type="Proteomes" id="UP000053732"/>
    </source>
</evidence>
<feature type="compositionally biased region" description="Polar residues" evidence="7">
    <location>
        <begin position="358"/>
        <end position="379"/>
    </location>
</feature>
<dbReference type="InterPro" id="IPR023210">
    <property type="entry name" value="NADP_OxRdtase_dom"/>
</dbReference>
<dbReference type="InterPro" id="IPR020471">
    <property type="entry name" value="AKR"/>
</dbReference>
<dbReference type="EC" id="1.1.1.307" evidence="2"/>
<comment type="function">
    <text evidence="4">Catalyzes the initial reaction in the xylose utilization pathway by reducing D-xylose into xylitol. Xylose is a major component of hemicelluloses such as xylan. Most fungi utilize D-xylose via three enzymatic reactions, xylose reductase (XR), xylitol dehydrogenase (XDH), and xylulokinase, to form xylulose 5-phosphate, which enters pentose phosphate pathway.</text>
</comment>
<feature type="domain" description="Gfo/Idh/MocA-like oxidoreductase N-terminal" evidence="9">
    <location>
        <begin position="40"/>
        <end position="155"/>
    </location>
</feature>
<gene>
    <name evidence="11" type="ORF">PCAMFM013_S008g000224</name>
</gene>
<dbReference type="GO" id="GO:0000166">
    <property type="term" value="F:nucleotide binding"/>
    <property type="evidence" value="ECO:0007669"/>
    <property type="project" value="InterPro"/>
</dbReference>
<evidence type="ECO:0000256" key="1">
    <source>
        <dbReference type="ARBA" id="ARBA00010928"/>
    </source>
</evidence>
<dbReference type="PRINTS" id="PR00069">
    <property type="entry name" value="ALDKETRDTASE"/>
</dbReference>
<evidence type="ECO:0000256" key="6">
    <source>
        <dbReference type="ARBA" id="ARBA00049485"/>
    </source>
</evidence>
<dbReference type="FunFam" id="3.20.20.100:FF:000002">
    <property type="entry name" value="2,5-diketo-D-gluconic acid reductase A"/>
    <property type="match status" value="1"/>
</dbReference>
<dbReference type="InterPro" id="IPR000683">
    <property type="entry name" value="Gfo/Idh/MocA-like_OxRdtase_N"/>
</dbReference>
<evidence type="ECO:0000256" key="2">
    <source>
        <dbReference type="ARBA" id="ARBA00012845"/>
    </source>
</evidence>
<dbReference type="GO" id="GO:0016616">
    <property type="term" value="F:oxidoreductase activity, acting on the CH-OH group of donors, NAD or NADP as acceptor"/>
    <property type="evidence" value="ECO:0007669"/>
    <property type="project" value="UniProtKB-ARBA"/>
</dbReference>
<dbReference type="Pfam" id="PF22725">
    <property type="entry name" value="GFO_IDH_MocA_C3"/>
    <property type="match status" value="1"/>
</dbReference>
<evidence type="ECO:0000313" key="11">
    <source>
        <dbReference type="EMBL" id="CRL22795.1"/>
    </source>
</evidence>
<feature type="domain" description="NADP-dependent oxidoreductase" evidence="8">
    <location>
        <begin position="416"/>
        <end position="664"/>
    </location>
</feature>
<evidence type="ECO:0000259" key="9">
    <source>
        <dbReference type="Pfam" id="PF01408"/>
    </source>
</evidence>
<dbReference type="SUPFAM" id="SSF51735">
    <property type="entry name" value="NAD(P)-binding Rossmann-fold domains"/>
    <property type="match status" value="1"/>
</dbReference>
<dbReference type="InterPro" id="IPR036291">
    <property type="entry name" value="NAD(P)-bd_dom_sf"/>
</dbReference>
<dbReference type="Gene3D" id="3.30.360.10">
    <property type="entry name" value="Dihydrodipicolinate Reductase, domain 2"/>
    <property type="match status" value="1"/>
</dbReference>
<reference evidence="11 12" key="1">
    <citation type="journal article" date="2014" name="Nat. Commun.">
        <title>Multiple recent horizontal transfers of a large genomic region in cheese making fungi.</title>
        <authorList>
            <person name="Cheeseman K."/>
            <person name="Ropars J."/>
            <person name="Renault P."/>
            <person name="Dupont J."/>
            <person name="Gouzy J."/>
            <person name="Branca A."/>
            <person name="Abraham A.L."/>
            <person name="Ceppi M."/>
            <person name="Conseiller E."/>
            <person name="Debuchy R."/>
            <person name="Malagnac F."/>
            <person name="Goarin A."/>
            <person name="Silar P."/>
            <person name="Lacoste S."/>
            <person name="Sallet E."/>
            <person name="Bensimon A."/>
            <person name="Giraud T."/>
            <person name="Brygoo Y."/>
        </authorList>
    </citation>
    <scope>NUCLEOTIDE SEQUENCE [LARGE SCALE GENOMIC DNA]</scope>
    <source>
        <strain evidence="12">FM 013</strain>
    </source>
</reference>
<evidence type="ECO:0000259" key="10">
    <source>
        <dbReference type="Pfam" id="PF22725"/>
    </source>
</evidence>
<dbReference type="PROSITE" id="PS00798">
    <property type="entry name" value="ALDOKETO_REDUCTASE_1"/>
    <property type="match status" value="1"/>
</dbReference>
<dbReference type="STRING" id="1429867.A0A0G4P915"/>
<evidence type="ECO:0000256" key="3">
    <source>
        <dbReference type="ARBA" id="ARBA00023002"/>
    </source>
</evidence>
<dbReference type="Proteomes" id="UP000053732">
    <property type="component" value="Unassembled WGS sequence"/>
</dbReference>
<protein>
    <recommendedName>
        <fullName evidence="2">D-xylose reductase [NAD(P)H]</fullName>
        <ecNumber evidence="2">1.1.1.307</ecNumber>
    </recommendedName>
</protein>
<dbReference type="Pfam" id="PF01408">
    <property type="entry name" value="GFO_IDH_MocA"/>
    <property type="match status" value="1"/>
</dbReference>
<dbReference type="EMBL" id="HG793141">
    <property type="protein sequence ID" value="CRL22795.1"/>
    <property type="molecule type" value="Genomic_DNA"/>
</dbReference>
<dbReference type="Gene3D" id="3.40.50.720">
    <property type="entry name" value="NAD(P)-binding Rossmann-like Domain"/>
    <property type="match status" value="1"/>
</dbReference>
<keyword evidence="3" id="KW-0560">Oxidoreductase</keyword>
<accession>A0A0G4P915</accession>
<evidence type="ECO:0000256" key="5">
    <source>
        <dbReference type="ARBA" id="ARBA00047534"/>
    </source>
</evidence>
<dbReference type="Gene3D" id="3.20.20.100">
    <property type="entry name" value="NADP-dependent oxidoreductase domain"/>
    <property type="match status" value="1"/>
</dbReference>
<comment type="catalytic activity">
    <reaction evidence="5">
        <text>xylitol + NADP(+) = D-xylose + NADPH + H(+)</text>
        <dbReference type="Rhea" id="RHEA:27445"/>
        <dbReference type="ChEBI" id="CHEBI:15378"/>
        <dbReference type="ChEBI" id="CHEBI:17151"/>
        <dbReference type="ChEBI" id="CHEBI:53455"/>
        <dbReference type="ChEBI" id="CHEBI:57783"/>
        <dbReference type="ChEBI" id="CHEBI:58349"/>
        <dbReference type="EC" id="1.1.1.307"/>
    </reaction>
</comment>
<dbReference type="InterPro" id="IPR018170">
    <property type="entry name" value="Aldo/ket_reductase_CS"/>
</dbReference>
<dbReference type="PANTHER" id="PTHR11732">
    <property type="entry name" value="ALDO/KETO REDUCTASE"/>
    <property type="match status" value="1"/>
</dbReference>
<evidence type="ECO:0000256" key="7">
    <source>
        <dbReference type="SAM" id="MobiDB-lite"/>
    </source>
</evidence>
<comment type="similarity">
    <text evidence="1">Belongs to the Gfo/Idh/MocA family.</text>
</comment>